<dbReference type="PROSITE" id="PS50109">
    <property type="entry name" value="HIS_KIN"/>
    <property type="match status" value="1"/>
</dbReference>
<accession>A0A017TD28</accession>
<reference evidence="17 18" key="1">
    <citation type="submission" date="2013-05" db="EMBL/GenBank/DDBJ databases">
        <title>Genome assembly of Chondromyces apiculatus DSM 436.</title>
        <authorList>
            <person name="Sharma G."/>
            <person name="Khatri I."/>
            <person name="Kaur C."/>
            <person name="Mayilraj S."/>
            <person name="Subramanian S."/>
        </authorList>
    </citation>
    <scope>NUCLEOTIDE SEQUENCE [LARGE SCALE GENOMIC DNA]</scope>
    <source>
        <strain evidence="17 18">DSM 436</strain>
    </source>
</reference>
<keyword evidence="10" id="KW-0902">Two-component regulatory system</keyword>
<dbReference type="InterPro" id="IPR000700">
    <property type="entry name" value="PAS-assoc_C"/>
</dbReference>
<dbReference type="PANTHER" id="PTHR43547">
    <property type="entry name" value="TWO-COMPONENT HISTIDINE KINASE"/>
    <property type="match status" value="1"/>
</dbReference>
<evidence type="ECO:0000256" key="12">
    <source>
        <dbReference type="PROSITE-ProRule" id="PRU00169"/>
    </source>
</evidence>
<dbReference type="GO" id="GO:0000155">
    <property type="term" value="F:phosphorelay sensor kinase activity"/>
    <property type="evidence" value="ECO:0007669"/>
    <property type="project" value="InterPro"/>
</dbReference>
<dbReference type="PRINTS" id="PR00344">
    <property type="entry name" value="BCTRLSENSOR"/>
</dbReference>
<dbReference type="FunFam" id="3.30.450.20:FF:000099">
    <property type="entry name" value="Sensory box sensor histidine kinase"/>
    <property type="match status" value="1"/>
</dbReference>
<keyword evidence="18" id="KW-1185">Reference proteome</keyword>
<dbReference type="PANTHER" id="PTHR43547:SF2">
    <property type="entry name" value="HYBRID SIGNAL TRANSDUCTION HISTIDINE KINASE C"/>
    <property type="match status" value="1"/>
</dbReference>
<evidence type="ECO:0000256" key="8">
    <source>
        <dbReference type="ARBA" id="ARBA00022777"/>
    </source>
</evidence>
<dbReference type="InterPro" id="IPR001789">
    <property type="entry name" value="Sig_transdc_resp-reg_receiver"/>
</dbReference>
<evidence type="ECO:0000313" key="17">
    <source>
        <dbReference type="EMBL" id="EYF06516.1"/>
    </source>
</evidence>
<protein>
    <recommendedName>
        <fullName evidence="3">histidine kinase</fullName>
        <ecNumber evidence="3">2.7.13.3</ecNumber>
    </recommendedName>
</protein>
<comment type="caution">
    <text evidence="12">Lacks conserved residue(s) required for the propagation of feature annotation.</text>
</comment>
<comment type="catalytic activity">
    <reaction evidence="1">
        <text>ATP + protein L-histidine = ADP + protein N-phospho-L-histidine.</text>
        <dbReference type="EC" id="2.7.13.3"/>
    </reaction>
</comment>
<dbReference type="InterPro" id="IPR003661">
    <property type="entry name" value="HisK_dim/P_dom"/>
</dbReference>
<dbReference type="CDD" id="cd00082">
    <property type="entry name" value="HisKA"/>
    <property type="match status" value="1"/>
</dbReference>
<dbReference type="SUPFAM" id="SSF55874">
    <property type="entry name" value="ATPase domain of HSP90 chaperone/DNA topoisomerase II/histidine kinase"/>
    <property type="match status" value="1"/>
</dbReference>
<dbReference type="Gene3D" id="3.40.50.2300">
    <property type="match status" value="2"/>
</dbReference>
<feature type="domain" description="PAC" evidence="16">
    <location>
        <begin position="218"/>
        <end position="270"/>
    </location>
</feature>
<dbReference type="SMART" id="SM00091">
    <property type="entry name" value="PAS"/>
    <property type="match status" value="2"/>
</dbReference>
<evidence type="ECO:0000256" key="9">
    <source>
        <dbReference type="ARBA" id="ARBA00022840"/>
    </source>
</evidence>
<dbReference type="SUPFAM" id="SSF52172">
    <property type="entry name" value="CheY-like"/>
    <property type="match status" value="2"/>
</dbReference>
<feature type="modified residue" description="4-aspartylphosphate" evidence="12">
    <location>
        <position position="718"/>
    </location>
</feature>
<evidence type="ECO:0000256" key="10">
    <source>
        <dbReference type="ARBA" id="ARBA00023012"/>
    </source>
</evidence>
<sequence>MWLIANSTEHVLLVRDILAAAHPVEVVTDPDLALARLSPGVAPPLLLVQARLPDLPPAAICRGARAHCDRAALPILVLLPPGAEAERHEAALDAFRAGANDVVSAACDPAELLARVASLLDVSRAHAALLAEHARASAPPSEEVQEARFRTMADTAPAMLWVTESDGRCSFLSRGWYEFTGQCEETGLGFGWTDAVHPDDRGASTRAFLEANEQRRPFAIDYRLCSREGIYRWAIDAGRPRLGPSGEFLGYIGSVIDIHDRKQAEAELRETNLRLSEAVDAAEAGTWRIDVGSGVDSRDRGFNRILGLPAEDTASTVADFFGRMHPDDVSTALAAWRQALGRCGVYDIEHRIIRSDGAVRWIRNRGQVIAGLEGAPLTATGVVTDTTERKQRDLERELLLESERAARAEAERASRTKDELVATVSHELRTPLNAILGWAQLLRRPTRQPEQIDKGLEVIERNARMQAQLVSDLLDVSRIVTGKLHVEVGPLDLDAVVRAALEDLRAPAVAKGVALRAQIETLDAPVQGDSNRLQQVVVNLVSNAIKFTPRGGLVDITLERSGAWVVLTVRDSGQGIAPEVLPHIFDRFRQADSTIARRHGGLGLGLSIVKHLVERHGGRIHASSPGLGDGAIFVVELPCEASAPLSSSPMSGRPRARHTPPRTTLDGVRVLVVDDEPDALELTRRVLEEQRATVSTALSGPEALRALRANTPHVLVSDIGMPGMDGYTFIREVRASGDIALRDLPAVAMTAFARPEDRRRALDAGFHAHMAKPIEPAELVAIVSTLAPDDDLPPNSA</sequence>
<dbReference type="PROSITE" id="PS50113">
    <property type="entry name" value="PAC"/>
    <property type="match status" value="2"/>
</dbReference>
<evidence type="ECO:0000256" key="6">
    <source>
        <dbReference type="ARBA" id="ARBA00022679"/>
    </source>
</evidence>
<keyword evidence="5 12" id="KW-0597">Phosphoprotein</keyword>
<dbReference type="GO" id="GO:0005886">
    <property type="term" value="C:plasma membrane"/>
    <property type="evidence" value="ECO:0007669"/>
    <property type="project" value="UniProtKB-SubCell"/>
</dbReference>
<dbReference type="Gene3D" id="2.10.70.100">
    <property type="match status" value="1"/>
</dbReference>
<dbReference type="EC" id="2.7.13.3" evidence="3"/>
<dbReference type="eggNOG" id="COG2205">
    <property type="taxonomic scope" value="Bacteria"/>
</dbReference>
<dbReference type="NCBIfam" id="TIGR00229">
    <property type="entry name" value="sensory_box"/>
    <property type="match status" value="2"/>
</dbReference>
<evidence type="ECO:0000256" key="11">
    <source>
        <dbReference type="ARBA" id="ARBA00023136"/>
    </source>
</evidence>
<evidence type="ECO:0000259" key="13">
    <source>
        <dbReference type="PROSITE" id="PS50109"/>
    </source>
</evidence>
<dbReference type="Proteomes" id="UP000019678">
    <property type="component" value="Unassembled WGS sequence"/>
</dbReference>
<dbReference type="RefSeq" id="WP_052374939.1">
    <property type="nucleotide sequence ID" value="NZ_ASRX01000016.1"/>
</dbReference>
<proteinExistence type="predicted"/>
<dbReference type="EMBL" id="ASRX01000016">
    <property type="protein sequence ID" value="EYF06516.1"/>
    <property type="molecule type" value="Genomic_DNA"/>
</dbReference>
<comment type="subcellular location">
    <subcellularLocation>
        <location evidence="2">Cell membrane</location>
    </subcellularLocation>
</comment>
<dbReference type="SUPFAM" id="SSF55785">
    <property type="entry name" value="PYP-like sensor domain (PAS domain)"/>
    <property type="match status" value="2"/>
</dbReference>
<dbReference type="GO" id="GO:0005524">
    <property type="term" value="F:ATP binding"/>
    <property type="evidence" value="ECO:0007669"/>
    <property type="project" value="UniProtKB-KW"/>
</dbReference>
<dbReference type="PROSITE" id="PS50110">
    <property type="entry name" value="RESPONSE_REGULATORY"/>
    <property type="match status" value="2"/>
</dbReference>
<dbReference type="SUPFAM" id="SSF47384">
    <property type="entry name" value="Homodimeric domain of signal transducing histidine kinase"/>
    <property type="match status" value="1"/>
</dbReference>
<dbReference type="Pfam" id="PF02518">
    <property type="entry name" value="HATPase_c"/>
    <property type="match status" value="1"/>
</dbReference>
<dbReference type="AlphaFoldDB" id="A0A017TD28"/>
<dbReference type="OrthoDB" id="9797097at2"/>
<dbReference type="SMART" id="SM00388">
    <property type="entry name" value="HisKA"/>
    <property type="match status" value="1"/>
</dbReference>
<dbReference type="Gene3D" id="3.30.450.20">
    <property type="entry name" value="PAS domain"/>
    <property type="match status" value="2"/>
</dbReference>
<dbReference type="STRING" id="1192034.CAP_2046"/>
<evidence type="ECO:0000259" key="14">
    <source>
        <dbReference type="PROSITE" id="PS50110"/>
    </source>
</evidence>
<dbReference type="SMART" id="SM00086">
    <property type="entry name" value="PAC"/>
    <property type="match status" value="2"/>
</dbReference>
<keyword evidence="8" id="KW-0418">Kinase</keyword>
<dbReference type="Pfam" id="PF00512">
    <property type="entry name" value="HisKA"/>
    <property type="match status" value="1"/>
</dbReference>
<keyword evidence="7" id="KW-0547">Nucleotide-binding</keyword>
<dbReference type="InterPro" id="IPR005467">
    <property type="entry name" value="His_kinase_dom"/>
</dbReference>
<feature type="domain" description="Histidine kinase" evidence="13">
    <location>
        <begin position="423"/>
        <end position="641"/>
    </location>
</feature>
<feature type="domain" description="Response regulatory" evidence="14">
    <location>
        <begin position="1"/>
        <end position="120"/>
    </location>
</feature>
<comment type="caution">
    <text evidence="17">The sequence shown here is derived from an EMBL/GenBank/DDBJ whole genome shotgun (WGS) entry which is preliminary data.</text>
</comment>
<keyword evidence="4" id="KW-1003">Cell membrane</keyword>
<keyword evidence="9" id="KW-0067">ATP-binding</keyword>
<evidence type="ECO:0000256" key="2">
    <source>
        <dbReference type="ARBA" id="ARBA00004236"/>
    </source>
</evidence>
<dbReference type="SMART" id="SM00387">
    <property type="entry name" value="HATPase_c"/>
    <property type="match status" value="1"/>
</dbReference>
<dbReference type="Pfam" id="PF08447">
    <property type="entry name" value="PAS_3"/>
    <property type="match status" value="2"/>
</dbReference>
<dbReference type="InterPro" id="IPR003594">
    <property type="entry name" value="HATPase_dom"/>
</dbReference>
<dbReference type="CDD" id="cd16922">
    <property type="entry name" value="HATPase_EvgS-ArcB-TorS-like"/>
    <property type="match status" value="1"/>
</dbReference>
<dbReference type="SMART" id="SM00448">
    <property type="entry name" value="REC"/>
    <property type="match status" value="1"/>
</dbReference>
<evidence type="ECO:0000313" key="18">
    <source>
        <dbReference type="Proteomes" id="UP000019678"/>
    </source>
</evidence>
<feature type="domain" description="PAS" evidence="15">
    <location>
        <begin position="145"/>
        <end position="215"/>
    </location>
</feature>
<dbReference type="FunFam" id="3.30.565.10:FF:000023">
    <property type="entry name" value="PAS domain-containing sensor histidine kinase"/>
    <property type="match status" value="1"/>
</dbReference>
<dbReference type="Gene3D" id="1.10.287.130">
    <property type="match status" value="1"/>
</dbReference>
<evidence type="ECO:0000259" key="16">
    <source>
        <dbReference type="PROSITE" id="PS50113"/>
    </source>
</evidence>
<dbReference type="PROSITE" id="PS50112">
    <property type="entry name" value="PAS"/>
    <property type="match status" value="1"/>
</dbReference>
<dbReference type="InterPro" id="IPR000014">
    <property type="entry name" value="PAS"/>
</dbReference>
<dbReference type="InterPro" id="IPR036097">
    <property type="entry name" value="HisK_dim/P_sf"/>
</dbReference>
<keyword evidence="11" id="KW-0472">Membrane</keyword>
<dbReference type="InterPro" id="IPR013655">
    <property type="entry name" value="PAS_fold_3"/>
</dbReference>
<dbReference type="InterPro" id="IPR035965">
    <property type="entry name" value="PAS-like_dom_sf"/>
</dbReference>
<evidence type="ECO:0000256" key="4">
    <source>
        <dbReference type="ARBA" id="ARBA00022475"/>
    </source>
</evidence>
<evidence type="ECO:0000256" key="5">
    <source>
        <dbReference type="ARBA" id="ARBA00022553"/>
    </source>
</evidence>
<name>A0A017TD28_9BACT</name>
<feature type="domain" description="Response regulatory" evidence="14">
    <location>
        <begin position="669"/>
        <end position="787"/>
    </location>
</feature>
<dbReference type="Gene3D" id="3.30.565.10">
    <property type="entry name" value="Histidine kinase-like ATPase, C-terminal domain"/>
    <property type="match status" value="1"/>
</dbReference>
<organism evidence="17 18">
    <name type="scientific">Chondromyces apiculatus DSM 436</name>
    <dbReference type="NCBI Taxonomy" id="1192034"/>
    <lineage>
        <taxon>Bacteria</taxon>
        <taxon>Pseudomonadati</taxon>
        <taxon>Myxococcota</taxon>
        <taxon>Polyangia</taxon>
        <taxon>Polyangiales</taxon>
        <taxon>Polyangiaceae</taxon>
        <taxon>Chondromyces</taxon>
    </lineage>
</organism>
<dbReference type="InterPro" id="IPR001610">
    <property type="entry name" value="PAC"/>
</dbReference>
<evidence type="ECO:0000256" key="7">
    <source>
        <dbReference type="ARBA" id="ARBA00022741"/>
    </source>
</evidence>
<keyword evidence="6" id="KW-0808">Transferase</keyword>
<feature type="domain" description="PAC" evidence="16">
    <location>
        <begin position="346"/>
        <end position="398"/>
    </location>
</feature>
<dbReference type="Pfam" id="PF00072">
    <property type="entry name" value="Response_reg"/>
    <property type="match status" value="1"/>
</dbReference>
<dbReference type="InterPro" id="IPR004358">
    <property type="entry name" value="Sig_transdc_His_kin-like_C"/>
</dbReference>
<gene>
    <name evidence="17" type="ORF">CAP_2046</name>
</gene>
<dbReference type="InterPro" id="IPR036890">
    <property type="entry name" value="HATPase_C_sf"/>
</dbReference>
<evidence type="ECO:0000256" key="1">
    <source>
        <dbReference type="ARBA" id="ARBA00000085"/>
    </source>
</evidence>
<dbReference type="CDD" id="cd17580">
    <property type="entry name" value="REC_2_DhkD-like"/>
    <property type="match status" value="1"/>
</dbReference>
<dbReference type="InterPro" id="IPR011006">
    <property type="entry name" value="CheY-like_superfamily"/>
</dbReference>
<dbReference type="CDD" id="cd00130">
    <property type="entry name" value="PAS"/>
    <property type="match status" value="2"/>
</dbReference>
<evidence type="ECO:0000259" key="15">
    <source>
        <dbReference type="PROSITE" id="PS50112"/>
    </source>
</evidence>
<evidence type="ECO:0000256" key="3">
    <source>
        <dbReference type="ARBA" id="ARBA00012438"/>
    </source>
</evidence>